<evidence type="ECO:0000256" key="2">
    <source>
        <dbReference type="SAM" id="Phobius"/>
    </source>
</evidence>
<organism evidence="3 4">
    <name type="scientific">Glycomyces terrestris</name>
    <dbReference type="NCBI Taxonomy" id="2493553"/>
    <lineage>
        <taxon>Bacteria</taxon>
        <taxon>Bacillati</taxon>
        <taxon>Actinomycetota</taxon>
        <taxon>Actinomycetes</taxon>
        <taxon>Glycomycetales</taxon>
        <taxon>Glycomycetaceae</taxon>
        <taxon>Glycomyces</taxon>
    </lineage>
</organism>
<dbReference type="RefSeq" id="WP_125246016.1">
    <property type="nucleotide sequence ID" value="NZ_RSEB01000001.1"/>
</dbReference>
<protein>
    <submittedName>
        <fullName evidence="3">Uncharacterized protein</fullName>
    </submittedName>
</protein>
<keyword evidence="2" id="KW-0472">Membrane</keyword>
<dbReference type="OrthoDB" id="3692137at2"/>
<keyword evidence="2" id="KW-0812">Transmembrane</keyword>
<sequence length="329" mass="34891">MATPQHRSDLYNDPEFHTGGTPPPGRRRIRSWLRKHPAKAWGITAAVAGGLTLLLTLFNTGVTAIGNLRTLQEPSPSSTVPSATEAEATTAAAEPALGLTATLVGVSAECSEVVVPPGSAVSLNRDDVTDGNFTVYADTIAAQAMAGGGAADEAFTARLTLAAETDETFTVLNVRATEVTVADPVDGPLLIPSPCAGVEVDQMAYLLNAPDPGPFVYDSEWPHLYLEDQKYFQSQVIEVTKADKQTLDVTFVIAEEYGGGVAYEFVLALDVEAGGEQFTLVVDLDGQPFRVSSQNGCDYDAVWHPTNLMDADWDFVEATAAEYFAPGCG</sequence>
<evidence type="ECO:0000256" key="1">
    <source>
        <dbReference type="SAM" id="MobiDB-lite"/>
    </source>
</evidence>
<dbReference type="Proteomes" id="UP000277256">
    <property type="component" value="Unassembled WGS sequence"/>
</dbReference>
<evidence type="ECO:0000313" key="4">
    <source>
        <dbReference type="Proteomes" id="UP000277256"/>
    </source>
</evidence>
<evidence type="ECO:0000313" key="3">
    <source>
        <dbReference type="EMBL" id="RRS01539.1"/>
    </source>
</evidence>
<dbReference type="EMBL" id="RSEB01000001">
    <property type="protein sequence ID" value="RRS01539.1"/>
    <property type="molecule type" value="Genomic_DNA"/>
</dbReference>
<reference evidence="3 4" key="1">
    <citation type="submission" date="2018-12" db="EMBL/GenBank/DDBJ databases">
        <title>Glycomyces sp. YIM 121974 draft genome.</title>
        <authorList>
            <person name="Li Q."/>
        </authorList>
    </citation>
    <scope>NUCLEOTIDE SEQUENCE [LARGE SCALE GENOMIC DNA]</scope>
    <source>
        <strain evidence="3 4">YIM 121974</strain>
    </source>
</reference>
<dbReference type="AlphaFoldDB" id="A0A426V3Q0"/>
<feature type="transmembrane region" description="Helical" evidence="2">
    <location>
        <begin position="38"/>
        <end position="58"/>
    </location>
</feature>
<proteinExistence type="predicted"/>
<feature type="region of interest" description="Disordered" evidence="1">
    <location>
        <begin position="1"/>
        <end position="26"/>
    </location>
</feature>
<keyword evidence="4" id="KW-1185">Reference proteome</keyword>
<feature type="compositionally biased region" description="Basic and acidic residues" evidence="1">
    <location>
        <begin position="1"/>
        <end position="16"/>
    </location>
</feature>
<gene>
    <name evidence="3" type="ORF">EIW28_01865</name>
</gene>
<name>A0A426V3Q0_9ACTN</name>
<comment type="caution">
    <text evidence="3">The sequence shown here is derived from an EMBL/GenBank/DDBJ whole genome shotgun (WGS) entry which is preliminary data.</text>
</comment>
<accession>A0A426V3Q0</accession>
<keyword evidence="2" id="KW-1133">Transmembrane helix</keyword>